<organism evidence="2 3">
    <name type="scientific">Apolygus lucorum</name>
    <name type="common">Small green plant bug</name>
    <name type="synonym">Lygocoris lucorum</name>
    <dbReference type="NCBI Taxonomy" id="248454"/>
    <lineage>
        <taxon>Eukaryota</taxon>
        <taxon>Metazoa</taxon>
        <taxon>Ecdysozoa</taxon>
        <taxon>Arthropoda</taxon>
        <taxon>Hexapoda</taxon>
        <taxon>Insecta</taxon>
        <taxon>Pterygota</taxon>
        <taxon>Neoptera</taxon>
        <taxon>Paraneoptera</taxon>
        <taxon>Hemiptera</taxon>
        <taxon>Heteroptera</taxon>
        <taxon>Panheteroptera</taxon>
        <taxon>Cimicomorpha</taxon>
        <taxon>Miridae</taxon>
        <taxon>Mirini</taxon>
        <taxon>Apolygus</taxon>
    </lineage>
</organism>
<dbReference type="Pfam" id="PF15868">
    <property type="entry name" value="MBF2"/>
    <property type="match status" value="1"/>
</dbReference>
<dbReference type="AlphaFoldDB" id="A0A8S9XRW4"/>
<dbReference type="InterPro" id="IPR031734">
    <property type="entry name" value="MBF2"/>
</dbReference>
<evidence type="ECO:0008006" key="4">
    <source>
        <dbReference type="Google" id="ProtNLM"/>
    </source>
</evidence>
<dbReference type="PANTHER" id="PTHR37685:SF1">
    <property type="entry name" value="GEO11136P1-RELATED"/>
    <property type="match status" value="1"/>
</dbReference>
<evidence type="ECO:0000313" key="2">
    <source>
        <dbReference type="EMBL" id="KAF6210826.1"/>
    </source>
</evidence>
<comment type="caution">
    <text evidence="2">The sequence shown here is derived from an EMBL/GenBank/DDBJ whole genome shotgun (WGS) entry which is preliminary data.</text>
</comment>
<feature type="signal peptide" evidence="1">
    <location>
        <begin position="1"/>
        <end position="28"/>
    </location>
</feature>
<dbReference type="PANTHER" id="PTHR37685">
    <property type="entry name" value="GEO11136P1-RELATED"/>
    <property type="match status" value="1"/>
</dbReference>
<gene>
    <name evidence="2" type="ORF">GE061_013937</name>
</gene>
<reference evidence="2" key="1">
    <citation type="journal article" date="2021" name="Mol. Ecol. Resour.">
        <title>Apolygus lucorum genome provides insights into omnivorousness and mesophyll feeding.</title>
        <authorList>
            <person name="Liu Y."/>
            <person name="Liu H."/>
            <person name="Wang H."/>
            <person name="Huang T."/>
            <person name="Liu B."/>
            <person name="Yang B."/>
            <person name="Yin L."/>
            <person name="Li B."/>
            <person name="Zhang Y."/>
            <person name="Zhang S."/>
            <person name="Jiang F."/>
            <person name="Zhang X."/>
            <person name="Ren Y."/>
            <person name="Wang B."/>
            <person name="Wang S."/>
            <person name="Lu Y."/>
            <person name="Wu K."/>
            <person name="Fan W."/>
            <person name="Wang G."/>
        </authorList>
    </citation>
    <scope>NUCLEOTIDE SEQUENCE</scope>
    <source>
        <strain evidence="2">12Hb</strain>
    </source>
</reference>
<accession>A0A8S9XRW4</accession>
<keyword evidence="3" id="KW-1185">Reference proteome</keyword>
<sequence>MERLCIALTSGLLVAVLLAIAAPNPAVAIDCGNNKSHNVFMGQRTWGDQMIFMDHPKKDSSWLRKVSMDSNSGQLPKIISYIEVIDGYTNGKGGCAFLTSGGLGNNNVAFHLKSQRSEGIDFTIKVYGR</sequence>
<name>A0A8S9XRW4_APOLU</name>
<dbReference type="Proteomes" id="UP000466442">
    <property type="component" value="Linkage Group LG5"/>
</dbReference>
<dbReference type="OrthoDB" id="6625575at2759"/>
<feature type="chain" id="PRO_5035867825" description="Salivary secreted peptide" evidence="1">
    <location>
        <begin position="29"/>
        <end position="129"/>
    </location>
</feature>
<dbReference type="EMBL" id="WIXP02000005">
    <property type="protein sequence ID" value="KAF6210826.1"/>
    <property type="molecule type" value="Genomic_DNA"/>
</dbReference>
<evidence type="ECO:0000313" key="3">
    <source>
        <dbReference type="Proteomes" id="UP000466442"/>
    </source>
</evidence>
<keyword evidence="1" id="KW-0732">Signal</keyword>
<protein>
    <recommendedName>
        <fullName evidence="4">Salivary secreted peptide</fullName>
    </recommendedName>
</protein>
<proteinExistence type="predicted"/>
<evidence type="ECO:0000256" key="1">
    <source>
        <dbReference type="SAM" id="SignalP"/>
    </source>
</evidence>